<dbReference type="InterPro" id="IPR019734">
    <property type="entry name" value="TPR_rpt"/>
</dbReference>
<dbReference type="Gene3D" id="1.25.40.10">
    <property type="entry name" value="Tetratricopeptide repeat domain"/>
    <property type="match status" value="4"/>
</dbReference>
<dbReference type="STRING" id="381751.SAMN05444391_0582"/>
<dbReference type="Pfam" id="PF13181">
    <property type="entry name" value="TPR_8"/>
    <property type="match status" value="1"/>
</dbReference>
<dbReference type="InterPro" id="IPR011990">
    <property type="entry name" value="TPR-like_helical_dom_sf"/>
</dbReference>
<keyword evidence="1" id="KW-0802">TPR repeat</keyword>
<evidence type="ECO:0000313" key="3">
    <source>
        <dbReference type="Proteomes" id="UP000189810"/>
    </source>
</evidence>
<dbReference type="OrthoDB" id="8292at2"/>
<feature type="repeat" description="TPR" evidence="1">
    <location>
        <begin position="520"/>
        <end position="553"/>
    </location>
</feature>
<accession>A0A1M6RBM7</accession>
<keyword evidence="3" id="KW-1185">Reference proteome</keyword>
<dbReference type="RefSeq" id="WP_079653743.1">
    <property type="nucleotide sequence ID" value="NZ_LT670846.1"/>
</dbReference>
<dbReference type="EMBL" id="LT670846">
    <property type="protein sequence ID" value="SHK29869.1"/>
    <property type="molecule type" value="Genomic_DNA"/>
</dbReference>
<dbReference type="AlphaFoldDB" id="A0A1M6RBM7"/>
<evidence type="ECO:0000313" key="2">
    <source>
        <dbReference type="EMBL" id="SHK29869.1"/>
    </source>
</evidence>
<dbReference type="SMART" id="SM00028">
    <property type="entry name" value="TPR"/>
    <property type="match status" value="5"/>
</dbReference>
<dbReference type="PROSITE" id="PS50005">
    <property type="entry name" value="TPR"/>
    <property type="match status" value="1"/>
</dbReference>
<proteinExistence type="predicted"/>
<sequence length="842" mass="96456">MWKRIKVFSFVLLVLVAFAQVKKEFDVEVELVGKVSVEKPRLEPPEKLSLPKPQPVDLSYMLLEPPKTFEEAKVLPVKKESGVSCGEPKDALAYRLGVDYYLQGKYSPAKEELSKVVSMPSAFKPMAEYVLGLIYYKEGNLERAKDLFASSCKYSSIYQKASCESYYALSFTLGQGVPENDDPLWGAVYSIQKGSVKSPNCEGVIFSRYCIYVQNFYQGQTDPEYFHSTNLRRAIVFYNAGLYDQAEEIFKEYAKPSAPYRRVAIFYMGLIEAKRGKQDKVVYYGSILDSIDPQLAKLYYSQVYSQNPLLSRVAYTFTGDKLFLEKAGVEAYNSGDYPVALVNFLDAGNVKYAVYSLIRMGNYEKAYELLVKKKDKDREDYVWLLESAYWSDKDLEGPISEVSGIYPELAKEYTGWKLFRERKWFEAAQYLDDPYYKAVCFYNARDYRRVIETLSTSFGKHALILKAKAYLMLSEPQEVVKMLKDDADEQSYLLGLSYFLMGDYEKAVEHFEKVEDRLKSKALLKSADAFYNLGNKEKALEYYQRVLKEFPDSQEAQNATLSIVELGGEGIIKGQQMVKLIENYLKQNPNSPIKDELKYQLAQAYISNGEVTKAKAILQDLIKTPLVYKALLKLADLEEDRTKKAVFLYKVYKEAKGEEREKARKELINIFAQVGDKEGMADLLSEGPPEDKVKAIDMYISLGKLDKAKQLAKHLMDSKYRSEGFENTLFELYKATQDRTYLEYLKSSPNKATVTQALYLSGLDYERQKDLKRALEDFVDVVVNFPESEVYNSAVLEAAKILIKLNAKKDASCILQRFNEEKAKDEERKARQILLNGLPPCR</sequence>
<protein>
    <submittedName>
        <fullName evidence="2">Tetratricopeptide repeat-containing protein</fullName>
    </submittedName>
</protein>
<dbReference type="SUPFAM" id="SSF48452">
    <property type="entry name" value="TPR-like"/>
    <property type="match status" value="2"/>
</dbReference>
<dbReference type="Pfam" id="PF13174">
    <property type="entry name" value="TPR_6"/>
    <property type="match status" value="3"/>
</dbReference>
<gene>
    <name evidence="2" type="ORF">SAMN05444391_0582</name>
</gene>
<dbReference type="PANTHER" id="PTHR12558">
    <property type="entry name" value="CELL DIVISION CYCLE 16,23,27"/>
    <property type="match status" value="1"/>
</dbReference>
<name>A0A1M6RBM7_9AQUI</name>
<dbReference type="PANTHER" id="PTHR12558:SF47">
    <property type="entry name" value="LIPOPOLYSACCHARIDE ASSEMBLY PROTEIN B"/>
    <property type="match status" value="1"/>
</dbReference>
<organism evidence="2 3">
    <name type="scientific">Thermocrinis minervae</name>
    <dbReference type="NCBI Taxonomy" id="381751"/>
    <lineage>
        <taxon>Bacteria</taxon>
        <taxon>Pseudomonadati</taxon>
        <taxon>Aquificota</taxon>
        <taxon>Aquificia</taxon>
        <taxon>Aquificales</taxon>
        <taxon>Aquificaceae</taxon>
        <taxon>Thermocrinis</taxon>
    </lineage>
</organism>
<evidence type="ECO:0000256" key="1">
    <source>
        <dbReference type="PROSITE-ProRule" id="PRU00339"/>
    </source>
</evidence>
<dbReference type="Proteomes" id="UP000189810">
    <property type="component" value="Chromosome I"/>
</dbReference>
<reference evidence="2 3" key="1">
    <citation type="submission" date="2016-11" db="EMBL/GenBank/DDBJ databases">
        <authorList>
            <person name="Jaros S."/>
            <person name="Januszkiewicz K."/>
            <person name="Wedrychowicz H."/>
        </authorList>
    </citation>
    <scope>NUCLEOTIDE SEQUENCE [LARGE SCALE GENOMIC DNA]</scope>
    <source>
        <strain evidence="2 3">DSM 19557</strain>
    </source>
</reference>